<evidence type="ECO:0000313" key="3">
    <source>
        <dbReference type="EMBL" id="TNJ26881.1"/>
    </source>
</evidence>
<dbReference type="OrthoDB" id="10254906at2759"/>
<evidence type="ECO:0000313" key="4">
    <source>
        <dbReference type="Proteomes" id="UP000315496"/>
    </source>
</evidence>
<protein>
    <submittedName>
        <fullName evidence="3">Uncharacterized protein</fullName>
    </submittedName>
</protein>
<name>A0A4Z1T3A1_GIAMU</name>
<feature type="region of interest" description="Disordered" evidence="2">
    <location>
        <begin position="252"/>
        <end position="286"/>
    </location>
</feature>
<feature type="coiled-coil region" evidence="1">
    <location>
        <begin position="79"/>
        <end position="148"/>
    </location>
</feature>
<feature type="compositionally biased region" description="Low complexity" evidence="2">
    <location>
        <begin position="318"/>
        <end position="327"/>
    </location>
</feature>
<feature type="region of interest" description="Disordered" evidence="2">
    <location>
        <begin position="309"/>
        <end position="335"/>
    </location>
</feature>
<sequence length="431" mass="48216">MRQKLDAARSLALGTEASTERMARLRELLGELSSLLDIALQGTGTVSSGADQLVQTALEKTLNRLVHVEAKARVADADSRGLKSECDNLTEALKQQRQETSTLRRLLQEASECSERNASSAKEWRSRAQELEGELATAQADANKLDSIMTKLRGLYVRYTELSAQYREKDAETSAREAMYQTQLAAQKKTFEEQCRSLRTENEALRKQLSLLGRLESGYNGPSIPQDVATQSLQAELHTPEESEQERVIFLNDVKKATPRQQQSRYTLREPEQPLQSLQSLPSQSKASPIMDEEFFMQVQRLLSEKLAANTPKAGQASSRTSSTGSRRTSRALALTQAETETEVLTNALKQGKASTAETPKRVMVVLPNGDRKHRERRRSRSSVPLDESLPAPSEVGILERSDEEPLSYTYAELMNLRQRMRMLESRSSGE</sequence>
<dbReference type="Proteomes" id="UP000315496">
    <property type="component" value="Chromosome 4"/>
</dbReference>
<gene>
    <name evidence="3" type="ORF">GMRT_10539</name>
</gene>
<evidence type="ECO:0000256" key="2">
    <source>
        <dbReference type="SAM" id="MobiDB-lite"/>
    </source>
</evidence>
<accession>A0A4Z1T3A1</accession>
<reference evidence="3 4" key="1">
    <citation type="submission" date="2019-05" db="EMBL/GenBank/DDBJ databases">
        <title>The compact genome of Giardia muris reveals important steps in the evolution of intestinal protozoan parasites.</title>
        <authorList>
            <person name="Xu F."/>
            <person name="Jimenez-Gonzalez A."/>
            <person name="Einarsson E."/>
            <person name="Astvaldsson A."/>
            <person name="Peirasmaki D."/>
            <person name="Eckmann L."/>
            <person name="Andersson J.O."/>
            <person name="Svard S.G."/>
            <person name="Jerlstrom-Hultqvist J."/>
        </authorList>
    </citation>
    <scope>NUCLEOTIDE SEQUENCE [LARGE SCALE GENOMIC DNA]</scope>
    <source>
        <strain evidence="3 4">Roberts-Thomson</strain>
    </source>
</reference>
<comment type="caution">
    <text evidence="3">The sequence shown here is derived from an EMBL/GenBank/DDBJ whole genome shotgun (WGS) entry which is preliminary data.</text>
</comment>
<dbReference type="EMBL" id="VDLU01000004">
    <property type="protein sequence ID" value="TNJ26881.1"/>
    <property type="molecule type" value="Genomic_DNA"/>
</dbReference>
<keyword evidence="4" id="KW-1185">Reference proteome</keyword>
<feature type="compositionally biased region" description="Basic residues" evidence="2">
    <location>
        <begin position="372"/>
        <end position="381"/>
    </location>
</feature>
<feature type="compositionally biased region" description="Low complexity" evidence="2">
    <location>
        <begin position="273"/>
        <end position="285"/>
    </location>
</feature>
<proteinExistence type="predicted"/>
<feature type="region of interest" description="Disordered" evidence="2">
    <location>
        <begin position="369"/>
        <end position="394"/>
    </location>
</feature>
<dbReference type="VEuPathDB" id="GiardiaDB:GMRT_10539"/>
<organism evidence="3 4">
    <name type="scientific">Giardia muris</name>
    <dbReference type="NCBI Taxonomy" id="5742"/>
    <lineage>
        <taxon>Eukaryota</taxon>
        <taxon>Metamonada</taxon>
        <taxon>Diplomonadida</taxon>
        <taxon>Hexamitidae</taxon>
        <taxon>Giardiinae</taxon>
        <taxon>Giardia</taxon>
    </lineage>
</organism>
<evidence type="ECO:0000256" key="1">
    <source>
        <dbReference type="SAM" id="Coils"/>
    </source>
</evidence>
<dbReference type="AlphaFoldDB" id="A0A4Z1T3A1"/>
<keyword evidence="1" id="KW-0175">Coiled coil</keyword>